<dbReference type="EMBL" id="JACEIK010000280">
    <property type="protein sequence ID" value="MCD7453996.1"/>
    <property type="molecule type" value="Genomic_DNA"/>
</dbReference>
<reference evidence="1 2" key="1">
    <citation type="journal article" date="2021" name="BMC Genomics">
        <title>Datura genome reveals duplications of psychoactive alkaloid biosynthetic genes and high mutation rate following tissue culture.</title>
        <authorList>
            <person name="Rajewski A."/>
            <person name="Carter-House D."/>
            <person name="Stajich J."/>
            <person name="Litt A."/>
        </authorList>
    </citation>
    <scope>NUCLEOTIDE SEQUENCE [LARGE SCALE GENOMIC DNA]</scope>
    <source>
        <strain evidence="1">AR-01</strain>
    </source>
</reference>
<keyword evidence="2" id="KW-1185">Reference proteome</keyword>
<feature type="non-terminal residue" evidence="1">
    <location>
        <position position="1"/>
    </location>
</feature>
<comment type="caution">
    <text evidence="1">The sequence shown here is derived from an EMBL/GenBank/DDBJ whole genome shotgun (WGS) entry which is preliminary data.</text>
</comment>
<organism evidence="1 2">
    <name type="scientific">Datura stramonium</name>
    <name type="common">Jimsonweed</name>
    <name type="synonym">Common thornapple</name>
    <dbReference type="NCBI Taxonomy" id="4076"/>
    <lineage>
        <taxon>Eukaryota</taxon>
        <taxon>Viridiplantae</taxon>
        <taxon>Streptophyta</taxon>
        <taxon>Embryophyta</taxon>
        <taxon>Tracheophyta</taxon>
        <taxon>Spermatophyta</taxon>
        <taxon>Magnoliopsida</taxon>
        <taxon>eudicotyledons</taxon>
        <taxon>Gunneridae</taxon>
        <taxon>Pentapetalae</taxon>
        <taxon>asterids</taxon>
        <taxon>lamiids</taxon>
        <taxon>Solanales</taxon>
        <taxon>Solanaceae</taxon>
        <taxon>Solanoideae</taxon>
        <taxon>Datureae</taxon>
        <taxon>Datura</taxon>
    </lineage>
</organism>
<evidence type="ECO:0000313" key="1">
    <source>
        <dbReference type="EMBL" id="MCD7453996.1"/>
    </source>
</evidence>
<protein>
    <submittedName>
        <fullName evidence="1">Uncharacterized protein</fullName>
    </submittedName>
</protein>
<proteinExistence type="predicted"/>
<gene>
    <name evidence="1" type="ORF">HAX54_023139</name>
</gene>
<accession>A0ABS8S4N8</accession>
<sequence length="60" mass="6754">SSSSQDRISSAASTNEVYCSSQNIEDDDIYEKLQVIDELLLDDNCIFPPMIIAFFHLKSP</sequence>
<name>A0ABS8S4N8_DATST</name>
<evidence type="ECO:0000313" key="2">
    <source>
        <dbReference type="Proteomes" id="UP000823775"/>
    </source>
</evidence>
<dbReference type="Proteomes" id="UP000823775">
    <property type="component" value="Unassembled WGS sequence"/>
</dbReference>